<sequence length="119" mass="12813">MLKKRFIVVLDGEVYEVEVETPEGASPLETVLSVFQTGIVKRIEPPPVGKGVVRAPITGKVSRVNVEAGDRVEKGATLVLIESMKTVVEVKSDAEGLVEEVYVKEGAVVKQGDPLVRLS</sequence>
<dbReference type="SUPFAM" id="SSF51230">
    <property type="entry name" value="Single hybrid motif"/>
    <property type="match status" value="1"/>
</dbReference>
<feature type="domain" description="Lipoyl-binding" evidence="3">
    <location>
        <begin position="40"/>
        <end position="119"/>
    </location>
</feature>
<dbReference type="CDD" id="cd06850">
    <property type="entry name" value="biotinyl_domain"/>
    <property type="match status" value="1"/>
</dbReference>
<dbReference type="Gene3D" id="2.40.50.100">
    <property type="match status" value="1"/>
</dbReference>
<evidence type="ECO:0000313" key="4">
    <source>
        <dbReference type="EMBL" id="HGI44298.1"/>
    </source>
</evidence>
<organism evidence="4">
    <name type="scientific">Thermofilum pendens</name>
    <dbReference type="NCBI Taxonomy" id="2269"/>
    <lineage>
        <taxon>Archaea</taxon>
        <taxon>Thermoproteota</taxon>
        <taxon>Thermoprotei</taxon>
        <taxon>Thermofilales</taxon>
        <taxon>Thermofilaceae</taxon>
        <taxon>Thermofilum</taxon>
    </lineage>
</organism>
<protein>
    <submittedName>
        <fullName evidence="4">Biotin/lipoyl-binding protein</fullName>
    </submittedName>
</protein>
<proteinExistence type="predicted"/>
<keyword evidence="1" id="KW-0450">Lipoyl</keyword>
<dbReference type="InterPro" id="IPR000089">
    <property type="entry name" value="Biotin_lipoyl"/>
</dbReference>
<evidence type="ECO:0000256" key="2">
    <source>
        <dbReference type="ARBA" id="ARBA00023267"/>
    </source>
</evidence>
<dbReference type="PROSITE" id="PS00189">
    <property type="entry name" value="LIPOYL"/>
    <property type="match status" value="1"/>
</dbReference>
<accession>A0A7C4BBK8</accession>
<dbReference type="PANTHER" id="PTHR45266">
    <property type="entry name" value="OXALOACETATE DECARBOXYLASE ALPHA CHAIN"/>
    <property type="match status" value="1"/>
</dbReference>
<dbReference type="Pfam" id="PF00364">
    <property type="entry name" value="Biotin_lipoyl"/>
    <property type="match status" value="1"/>
</dbReference>
<gene>
    <name evidence="4" type="ORF">ENV17_07950</name>
</gene>
<dbReference type="InterPro" id="IPR050709">
    <property type="entry name" value="Biotin_Carboxyl_Carrier/Decarb"/>
</dbReference>
<reference evidence="4" key="1">
    <citation type="journal article" date="2020" name="mSystems">
        <title>Genome- and Community-Level Interaction Insights into Carbon Utilization and Element Cycling Functions of Hydrothermarchaeota in Hydrothermal Sediment.</title>
        <authorList>
            <person name="Zhou Z."/>
            <person name="Liu Y."/>
            <person name="Xu W."/>
            <person name="Pan J."/>
            <person name="Luo Z.H."/>
            <person name="Li M."/>
        </authorList>
    </citation>
    <scope>NUCLEOTIDE SEQUENCE [LARGE SCALE GENOMIC DNA]</scope>
    <source>
        <strain evidence="4">SpSt-735</strain>
    </source>
</reference>
<dbReference type="PROSITE" id="PS50968">
    <property type="entry name" value="BIOTINYL_LIPOYL"/>
    <property type="match status" value="1"/>
</dbReference>
<evidence type="ECO:0000256" key="1">
    <source>
        <dbReference type="ARBA" id="ARBA00022823"/>
    </source>
</evidence>
<evidence type="ECO:0000259" key="3">
    <source>
        <dbReference type="PROSITE" id="PS50968"/>
    </source>
</evidence>
<comment type="caution">
    <text evidence="4">The sequence shown here is derived from an EMBL/GenBank/DDBJ whole genome shotgun (WGS) entry which is preliminary data.</text>
</comment>
<name>A0A7C4BBK8_THEPE</name>
<dbReference type="EMBL" id="DTFI01000231">
    <property type="protein sequence ID" value="HGI44298.1"/>
    <property type="molecule type" value="Genomic_DNA"/>
</dbReference>
<keyword evidence="2" id="KW-0092">Biotin</keyword>
<dbReference type="InterPro" id="IPR011053">
    <property type="entry name" value="Single_hybrid_motif"/>
</dbReference>
<dbReference type="AlphaFoldDB" id="A0A7C4BBK8"/>
<dbReference type="PANTHER" id="PTHR45266:SF3">
    <property type="entry name" value="OXALOACETATE DECARBOXYLASE ALPHA CHAIN"/>
    <property type="match status" value="1"/>
</dbReference>
<dbReference type="InterPro" id="IPR003016">
    <property type="entry name" value="2-oxoA_DH_lipoyl-BS"/>
</dbReference>